<feature type="region of interest" description="Disordered" evidence="1">
    <location>
        <begin position="104"/>
        <end position="130"/>
    </location>
</feature>
<reference evidence="3" key="1">
    <citation type="journal article" date="2005" name="Nature">
        <title>The map-based sequence of the rice genome.</title>
        <authorList>
            <consortium name="International rice genome sequencing project (IRGSP)"/>
            <person name="Matsumoto T."/>
            <person name="Wu J."/>
            <person name="Kanamori H."/>
            <person name="Katayose Y."/>
            <person name="Fujisawa M."/>
            <person name="Namiki N."/>
            <person name="Mizuno H."/>
            <person name="Yamamoto K."/>
            <person name="Antonio B.A."/>
            <person name="Baba T."/>
            <person name="Sakata K."/>
            <person name="Nagamura Y."/>
            <person name="Aoki H."/>
            <person name="Arikawa K."/>
            <person name="Arita K."/>
            <person name="Bito T."/>
            <person name="Chiden Y."/>
            <person name="Fujitsuka N."/>
            <person name="Fukunaka R."/>
            <person name="Hamada M."/>
            <person name="Harada C."/>
            <person name="Hayashi A."/>
            <person name="Hijishita S."/>
            <person name="Honda M."/>
            <person name="Hosokawa S."/>
            <person name="Ichikawa Y."/>
            <person name="Idonuma A."/>
            <person name="Iijima M."/>
            <person name="Ikeda M."/>
            <person name="Ikeno M."/>
            <person name="Ito K."/>
            <person name="Ito S."/>
            <person name="Ito T."/>
            <person name="Ito Y."/>
            <person name="Ito Y."/>
            <person name="Iwabuchi A."/>
            <person name="Kamiya K."/>
            <person name="Karasawa W."/>
            <person name="Kurita K."/>
            <person name="Katagiri S."/>
            <person name="Kikuta A."/>
            <person name="Kobayashi H."/>
            <person name="Kobayashi N."/>
            <person name="Machita K."/>
            <person name="Maehara T."/>
            <person name="Masukawa M."/>
            <person name="Mizubayashi T."/>
            <person name="Mukai Y."/>
            <person name="Nagasaki H."/>
            <person name="Nagata Y."/>
            <person name="Naito S."/>
            <person name="Nakashima M."/>
            <person name="Nakama Y."/>
            <person name="Nakamichi Y."/>
            <person name="Nakamura M."/>
            <person name="Meguro A."/>
            <person name="Negishi M."/>
            <person name="Ohta I."/>
            <person name="Ohta T."/>
            <person name="Okamoto M."/>
            <person name="Ono N."/>
            <person name="Saji S."/>
            <person name="Sakaguchi M."/>
            <person name="Sakai K."/>
            <person name="Shibata M."/>
            <person name="Shimokawa T."/>
            <person name="Song J."/>
            <person name="Takazaki Y."/>
            <person name="Terasawa K."/>
            <person name="Tsugane M."/>
            <person name="Tsuji K."/>
            <person name="Ueda S."/>
            <person name="Waki K."/>
            <person name="Yamagata H."/>
            <person name="Yamamoto M."/>
            <person name="Yamamoto S."/>
            <person name="Yamane H."/>
            <person name="Yoshiki S."/>
            <person name="Yoshihara R."/>
            <person name="Yukawa K."/>
            <person name="Zhong H."/>
            <person name="Yano M."/>
            <person name="Yuan Q."/>
            <person name="Ouyang S."/>
            <person name="Liu J."/>
            <person name="Jones K.M."/>
            <person name="Gansberger K."/>
            <person name="Moffat K."/>
            <person name="Hill J."/>
            <person name="Bera J."/>
            <person name="Fadrosh D."/>
            <person name="Jin S."/>
            <person name="Johri S."/>
            <person name="Kim M."/>
            <person name="Overton L."/>
            <person name="Reardon M."/>
            <person name="Tsitrin T."/>
            <person name="Vuong H."/>
            <person name="Weaver B."/>
            <person name="Ciecko A."/>
            <person name="Tallon L."/>
            <person name="Jackson J."/>
            <person name="Pai G."/>
            <person name="Aken S.V."/>
            <person name="Utterback T."/>
            <person name="Reidmuller S."/>
            <person name="Feldblyum T."/>
            <person name="Hsiao J."/>
            <person name="Zismann V."/>
            <person name="Iobst S."/>
            <person name="de Vazeille A.R."/>
            <person name="Buell C.R."/>
            <person name="Ying K."/>
            <person name="Li Y."/>
            <person name="Lu T."/>
            <person name="Huang Y."/>
            <person name="Zhao Q."/>
            <person name="Feng Q."/>
            <person name="Zhang L."/>
            <person name="Zhu J."/>
            <person name="Weng Q."/>
            <person name="Mu J."/>
            <person name="Lu Y."/>
            <person name="Fan D."/>
            <person name="Liu Y."/>
            <person name="Guan J."/>
            <person name="Zhang Y."/>
            <person name="Yu S."/>
            <person name="Liu X."/>
            <person name="Zhang Y."/>
            <person name="Hong G."/>
            <person name="Han B."/>
            <person name="Choisne N."/>
            <person name="Demange N."/>
            <person name="Orjeda G."/>
            <person name="Samain S."/>
            <person name="Cattolico L."/>
            <person name="Pelletier E."/>
            <person name="Couloux A."/>
            <person name="Segurens B."/>
            <person name="Wincker P."/>
            <person name="D'Hont A."/>
            <person name="Scarpelli C."/>
            <person name="Weissenbach J."/>
            <person name="Salanoubat M."/>
            <person name="Quetier F."/>
            <person name="Yu Y."/>
            <person name="Kim H.R."/>
            <person name="Rambo T."/>
            <person name="Currie J."/>
            <person name="Collura K."/>
            <person name="Luo M."/>
            <person name="Yang T."/>
            <person name="Ammiraju J.S.S."/>
            <person name="Engler F."/>
            <person name="Soderlund C."/>
            <person name="Wing R.A."/>
            <person name="Palmer L.E."/>
            <person name="de la Bastide M."/>
            <person name="Spiegel L."/>
            <person name="Nascimento L."/>
            <person name="Zutavern T."/>
            <person name="O'Shaughnessy A."/>
            <person name="Dike S."/>
            <person name="Dedhia N."/>
            <person name="Preston R."/>
            <person name="Balija V."/>
            <person name="McCombie W.R."/>
            <person name="Chow T."/>
            <person name="Chen H."/>
            <person name="Chung M."/>
            <person name="Chen C."/>
            <person name="Shaw J."/>
            <person name="Wu H."/>
            <person name="Hsiao K."/>
            <person name="Chao Y."/>
            <person name="Chu M."/>
            <person name="Cheng C."/>
            <person name="Hour A."/>
            <person name="Lee P."/>
            <person name="Lin S."/>
            <person name="Lin Y."/>
            <person name="Liou J."/>
            <person name="Liu S."/>
            <person name="Hsing Y."/>
            <person name="Raghuvanshi S."/>
            <person name="Mohanty A."/>
            <person name="Bharti A.K."/>
            <person name="Gaur A."/>
            <person name="Gupta V."/>
            <person name="Kumar D."/>
            <person name="Ravi V."/>
            <person name="Vij S."/>
            <person name="Kapur A."/>
            <person name="Khurana P."/>
            <person name="Khurana P."/>
            <person name="Khurana J.P."/>
            <person name="Tyagi A.K."/>
            <person name="Gaikwad K."/>
            <person name="Singh A."/>
            <person name="Dalal V."/>
            <person name="Srivastava S."/>
            <person name="Dixit A."/>
            <person name="Pal A.K."/>
            <person name="Ghazi I.A."/>
            <person name="Yadav M."/>
            <person name="Pandit A."/>
            <person name="Bhargava A."/>
            <person name="Sureshbabu K."/>
            <person name="Batra K."/>
            <person name="Sharma T.R."/>
            <person name="Mohapatra T."/>
            <person name="Singh N.K."/>
            <person name="Messing J."/>
            <person name="Nelson A.B."/>
            <person name="Fuks G."/>
            <person name="Kavchok S."/>
            <person name="Keizer G."/>
            <person name="Linton E."/>
            <person name="Llaca V."/>
            <person name="Song R."/>
            <person name="Tanyolac B."/>
            <person name="Young S."/>
            <person name="Ho-Il K."/>
            <person name="Hahn J.H."/>
            <person name="Sangsakoo G."/>
            <person name="Vanavichit A."/>
            <person name="de Mattos Luiz.A.T."/>
            <person name="Zimmer P.D."/>
            <person name="Malone G."/>
            <person name="Dellagostin O."/>
            <person name="de Oliveira A.C."/>
            <person name="Bevan M."/>
            <person name="Bancroft I."/>
            <person name="Minx P."/>
            <person name="Cordum H."/>
            <person name="Wilson R."/>
            <person name="Cheng Z."/>
            <person name="Jin W."/>
            <person name="Jiang J."/>
            <person name="Leong S.A."/>
            <person name="Iwama H."/>
            <person name="Gojobori T."/>
            <person name="Itoh T."/>
            <person name="Niimura Y."/>
            <person name="Fujii Y."/>
            <person name="Habara T."/>
            <person name="Sakai H."/>
            <person name="Sato Y."/>
            <person name="Wilson G."/>
            <person name="Kumar K."/>
            <person name="McCouch S."/>
            <person name="Juretic N."/>
            <person name="Hoen D."/>
            <person name="Wright S."/>
            <person name="Bruskiewich R."/>
            <person name="Bureau T."/>
            <person name="Miyao A."/>
            <person name="Hirochika H."/>
            <person name="Nishikawa T."/>
            <person name="Kadowaki K."/>
            <person name="Sugiura M."/>
            <person name="Burr B."/>
            <person name="Sasaki T."/>
        </authorList>
    </citation>
    <scope>NUCLEOTIDE SEQUENCE [LARGE SCALE GENOMIC DNA]</scope>
    <source>
        <strain evidence="3">cv. Nipponbare</strain>
    </source>
</reference>
<proteinExistence type="predicted"/>
<sequence length="160" mass="17711">MAPTTKGRGACGAEEGAELVEEFKFGEHGERESTVVANAASCRIEEEGKKGREKARSYRNEAHMEGKWKNQQRKKIKCGEPHMEGDFLPSVTIIIMDGGRRAVPGQSTVPRHRPRHDPTIGPGQHRPDTSRAMPCLSRAKWPCHGSGHQASDHMAIYTND</sequence>
<reference evidence="3" key="2">
    <citation type="journal article" date="2008" name="Nucleic Acids Res.">
        <title>The rice annotation project database (RAP-DB): 2008 update.</title>
        <authorList>
            <consortium name="The rice annotation project (RAP)"/>
        </authorList>
    </citation>
    <scope>GENOME REANNOTATION</scope>
    <source>
        <strain evidence="3">cv. Nipponbare</strain>
    </source>
</reference>
<evidence type="ECO:0000256" key="1">
    <source>
        <dbReference type="SAM" id="MobiDB-lite"/>
    </source>
</evidence>
<protein>
    <submittedName>
        <fullName evidence="2">Uncharacterized protein</fullName>
    </submittedName>
</protein>
<organism evidence="2 3">
    <name type="scientific">Oryza sativa subsp. japonica</name>
    <name type="common">Rice</name>
    <dbReference type="NCBI Taxonomy" id="39947"/>
    <lineage>
        <taxon>Eukaryota</taxon>
        <taxon>Viridiplantae</taxon>
        <taxon>Streptophyta</taxon>
        <taxon>Embryophyta</taxon>
        <taxon>Tracheophyta</taxon>
        <taxon>Spermatophyta</taxon>
        <taxon>Magnoliopsida</taxon>
        <taxon>Liliopsida</taxon>
        <taxon>Poales</taxon>
        <taxon>Poaceae</taxon>
        <taxon>BOP clade</taxon>
        <taxon>Oryzoideae</taxon>
        <taxon>Oryzeae</taxon>
        <taxon>Oryzinae</taxon>
        <taxon>Oryza</taxon>
        <taxon>Oryza sativa</taxon>
    </lineage>
</organism>
<accession>Q9AYF6</accession>
<name>Q9AYF6_ORYSJ</name>
<gene>
    <name evidence="2" type="primary">OSJNBa0094J09.14</name>
</gene>
<evidence type="ECO:0000313" key="3">
    <source>
        <dbReference type="Proteomes" id="UP000000763"/>
    </source>
</evidence>
<dbReference type="Proteomes" id="UP000000763">
    <property type="component" value="Chromosome 10"/>
</dbReference>
<feature type="compositionally biased region" description="Basic and acidic residues" evidence="1">
    <location>
        <begin position="48"/>
        <end position="68"/>
    </location>
</feature>
<evidence type="ECO:0000313" key="2">
    <source>
        <dbReference type="EMBL" id="AAK13097.1"/>
    </source>
</evidence>
<dbReference type="EMBL" id="AC078839">
    <property type="protein sequence ID" value="AAK13097.1"/>
    <property type="molecule type" value="Genomic_DNA"/>
</dbReference>
<feature type="region of interest" description="Disordered" evidence="1">
    <location>
        <begin position="48"/>
        <end position="73"/>
    </location>
</feature>
<dbReference type="AlphaFoldDB" id="Q9AYF6"/>